<feature type="compositionally biased region" description="Basic and acidic residues" evidence="1">
    <location>
        <begin position="1"/>
        <end position="18"/>
    </location>
</feature>
<comment type="caution">
    <text evidence="2">The sequence shown here is derived from an EMBL/GenBank/DDBJ whole genome shotgun (WGS) entry which is preliminary data.</text>
</comment>
<organism evidence="2 3">
    <name type="scientific">Riccia sorocarpa</name>
    <dbReference type="NCBI Taxonomy" id="122646"/>
    <lineage>
        <taxon>Eukaryota</taxon>
        <taxon>Viridiplantae</taxon>
        <taxon>Streptophyta</taxon>
        <taxon>Embryophyta</taxon>
        <taxon>Marchantiophyta</taxon>
        <taxon>Marchantiopsida</taxon>
        <taxon>Marchantiidae</taxon>
        <taxon>Marchantiales</taxon>
        <taxon>Ricciaceae</taxon>
        <taxon>Riccia</taxon>
    </lineage>
</organism>
<dbReference type="Proteomes" id="UP001633002">
    <property type="component" value="Unassembled WGS sequence"/>
</dbReference>
<evidence type="ECO:0000313" key="3">
    <source>
        <dbReference type="Proteomes" id="UP001633002"/>
    </source>
</evidence>
<name>A0ABD3HRS2_9MARC</name>
<gene>
    <name evidence="2" type="ORF">R1sor_006693</name>
</gene>
<keyword evidence="3" id="KW-1185">Reference proteome</keyword>
<sequence length="110" mass="12005">MSEKEDETKNSEVREGQRAQRCSSLVVKEERGSVWVEFPIPHLLLPLIHSHFLAALPATLLDRVLGKRSAAALSTGAILRAGSQGRVCRRAGLSGMVKLTLIPKANKHDP</sequence>
<protein>
    <submittedName>
        <fullName evidence="2">Uncharacterized protein</fullName>
    </submittedName>
</protein>
<proteinExistence type="predicted"/>
<evidence type="ECO:0000313" key="2">
    <source>
        <dbReference type="EMBL" id="KAL3693042.1"/>
    </source>
</evidence>
<dbReference type="AlphaFoldDB" id="A0ABD3HRS2"/>
<reference evidence="2 3" key="1">
    <citation type="submission" date="2024-09" db="EMBL/GenBank/DDBJ databases">
        <title>Chromosome-scale assembly of Riccia sorocarpa.</title>
        <authorList>
            <person name="Paukszto L."/>
        </authorList>
    </citation>
    <scope>NUCLEOTIDE SEQUENCE [LARGE SCALE GENOMIC DNA]</scope>
    <source>
        <strain evidence="2">LP-2024</strain>
        <tissue evidence="2">Aerial parts of the thallus</tissue>
    </source>
</reference>
<evidence type="ECO:0000256" key="1">
    <source>
        <dbReference type="SAM" id="MobiDB-lite"/>
    </source>
</evidence>
<dbReference type="EMBL" id="JBJQOH010000003">
    <property type="protein sequence ID" value="KAL3693042.1"/>
    <property type="molecule type" value="Genomic_DNA"/>
</dbReference>
<accession>A0ABD3HRS2</accession>
<feature type="region of interest" description="Disordered" evidence="1">
    <location>
        <begin position="1"/>
        <end position="22"/>
    </location>
</feature>